<keyword evidence="4" id="KW-1015">Disulfide bond</keyword>
<dbReference type="GO" id="GO:0006508">
    <property type="term" value="P:proteolysis"/>
    <property type="evidence" value="ECO:0007669"/>
    <property type="project" value="UniProtKB-KW"/>
</dbReference>
<dbReference type="CDD" id="cd00190">
    <property type="entry name" value="Tryp_SPc"/>
    <property type="match status" value="1"/>
</dbReference>
<evidence type="ECO:0000256" key="2">
    <source>
        <dbReference type="ARBA" id="ARBA00022801"/>
    </source>
</evidence>
<sequence length="269" mass="29032">MKIFLIFAVTVAMANGCGQPMIAPRTAGTSRIVGGENARQNSWPWQVSLQTPDGSHYCGGTLIGRQWVLTAAHCNQGDFFLTDKIVAGAHGLSDTTDSVQVSNIAAWFPHPDYNPQTNENDIMLLKLANRVHLSRTVDRACVPPAGTDYPDGTMCWSTGWGYTAVNAYSTGPIADELQQADLPLLSDSECSSHFRDHYKPENMICAGGEGPGEDGGDTGGPLVCEIDGLYHVVGVSSFVTNACSTSTPSVFARVSAFSRWIDRIRRNHH</sequence>
<dbReference type="FunFam" id="2.40.10.10:FF:000003">
    <property type="entry name" value="Transmembrane serine protease 3"/>
    <property type="match status" value="1"/>
</dbReference>
<dbReference type="SUPFAM" id="SSF50494">
    <property type="entry name" value="Trypsin-like serine proteases"/>
    <property type="match status" value="1"/>
</dbReference>
<dbReference type="InterPro" id="IPR018114">
    <property type="entry name" value="TRYPSIN_HIS"/>
</dbReference>
<dbReference type="PRINTS" id="PR00722">
    <property type="entry name" value="CHYMOTRYPSIN"/>
</dbReference>
<evidence type="ECO:0000313" key="7">
    <source>
        <dbReference type="EMBL" id="EEN58405.1"/>
    </source>
</evidence>
<feature type="signal peptide" evidence="5">
    <location>
        <begin position="1"/>
        <end position="16"/>
    </location>
</feature>
<dbReference type="SMART" id="SM00020">
    <property type="entry name" value="Tryp_SPc"/>
    <property type="match status" value="1"/>
</dbReference>
<keyword evidence="3" id="KW-0720">Serine protease</keyword>
<dbReference type="EMBL" id="GG666531">
    <property type="protein sequence ID" value="EEN58405.1"/>
    <property type="molecule type" value="Genomic_DNA"/>
</dbReference>
<dbReference type="PANTHER" id="PTHR24250:SF50">
    <property type="entry name" value="PEPTIDASE S1 DOMAIN-CONTAINING PROTEIN"/>
    <property type="match status" value="1"/>
</dbReference>
<evidence type="ECO:0000256" key="5">
    <source>
        <dbReference type="SAM" id="SignalP"/>
    </source>
</evidence>
<accession>C3YMR4</accession>
<evidence type="ECO:0000256" key="4">
    <source>
        <dbReference type="ARBA" id="ARBA00023157"/>
    </source>
</evidence>
<feature type="domain" description="Peptidase S1" evidence="6">
    <location>
        <begin position="32"/>
        <end position="266"/>
    </location>
</feature>
<keyword evidence="1" id="KW-0645">Protease</keyword>
<dbReference type="PROSITE" id="PS50240">
    <property type="entry name" value="TRYPSIN_DOM"/>
    <property type="match status" value="1"/>
</dbReference>
<protein>
    <recommendedName>
        <fullName evidence="6">Peptidase S1 domain-containing protein</fullName>
    </recommendedName>
</protein>
<keyword evidence="2" id="KW-0378">Hydrolase</keyword>
<dbReference type="AlphaFoldDB" id="C3YMR4"/>
<dbReference type="Gene3D" id="2.40.10.10">
    <property type="entry name" value="Trypsin-like serine proteases"/>
    <property type="match status" value="1"/>
</dbReference>
<dbReference type="InterPro" id="IPR001254">
    <property type="entry name" value="Trypsin_dom"/>
</dbReference>
<dbReference type="InterPro" id="IPR001314">
    <property type="entry name" value="Peptidase_S1A"/>
</dbReference>
<feature type="chain" id="PRO_5002935429" description="Peptidase S1 domain-containing protein" evidence="5">
    <location>
        <begin position="17"/>
        <end position="269"/>
    </location>
</feature>
<dbReference type="eggNOG" id="KOG3627">
    <property type="taxonomic scope" value="Eukaryota"/>
</dbReference>
<dbReference type="Pfam" id="PF00089">
    <property type="entry name" value="Trypsin"/>
    <property type="match status" value="1"/>
</dbReference>
<name>C3YMR4_BRAFL</name>
<dbReference type="InParanoid" id="C3YMR4"/>
<reference evidence="7" key="1">
    <citation type="journal article" date="2008" name="Nature">
        <title>The amphioxus genome and the evolution of the chordate karyotype.</title>
        <authorList>
            <consortium name="US DOE Joint Genome Institute (JGI-PGF)"/>
            <person name="Putnam N.H."/>
            <person name="Butts T."/>
            <person name="Ferrier D.E.K."/>
            <person name="Furlong R.F."/>
            <person name="Hellsten U."/>
            <person name="Kawashima T."/>
            <person name="Robinson-Rechavi M."/>
            <person name="Shoguchi E."/>
            <person name="Terry A."/>
            <person name="Yu J.-K."/>
            <person name="Benito-Gutierrez E.L."/>
            <person name="Dubchak I."/>
            <person name="Garcia-Fernandez J."/>
            <person name="Gibson-Brown J.J."/>
            <person name="Grigoriev I.V."/>
            <person name="Horton A.C."/>
            <person name="de Jong P.J."/>
            <person name="Jurka J."/>
            <person name="Kapitonov V.V."/>
            <person name="Kohara Y."/>
            <person name="Kuroki Y."/>
            <person name="Lindquist E."/>
            <person name="Lucas S."/>
            <person name="Osoegawa K."/>
            <person name="Pennacchio L.A."/>
            <person name="Salamov A.A."/>
            <person name="Satou Y."/>
            <person name="Sauka-Spengler T."/>
            <person name="Schmutz J."/>
            <person name="Shin-I T."/>
            <person name="Toyoda A."/>
            <person name="Bronner-Fraser M."/>
            <person name="Fujiyama A."/>
            <person name="Holland L.Z."/>
            <person name="Holland P.W.H."/>
            <person name="Satoh N."/>
            <person name="Rokhsar D.S."/>
        </authorList>
    </citation>
    <scope>NUCLEOTIDE SEQUENCE [LARGE SCALE GENOMIC DNA]</scope>
    <source>
        <strain evidence="7">S238N-H82</strain>
        <tissue evidence="7">Testes</tissue>
    </source>
</reference>
<dbReference type="GO" id="GO:0004252">
    <property type="term" value="F:serine-type endopeptidase activity"/>
    <property type="evidence" value="ECO:0007669"/>
    <property type="project" value="InterPro"/>
</dbReference>
<dbReference type="InterPro" id="IPR043504">
    <property type="entry name" value="Peptidase_S1_PA_chymotrypsin"/>
</dbReference>
<dbReference type="InterPro" id="IPR009003">
    <property type="entry name" value="Peptidase_S1_PA"/>
</dbReference>
<dbReference type="MEROPS" id="S01.001"/>
<proteinExistence type="predicted"/>
<evidence type="ECO:0000256" key="3">
    <source>
        <dbReference type="ARBA" id="ARBA00022825"/>
    </source>
</evidence>
<dbReference type="PROSITE" id="PS00134">
    <property type="entry name" value="TRYPSIN_HIS"/>
    <property type="match status" value="1"/>
</dbReference>
<evidence type="ECO:0000259" key="6">
    <source>
        <dbReference type="PROSITE" id="PS50240"/>
    </source>
</evidence>
<gene>
    <name evidence="7" type="ORF">BRAFLDRAFT_63516</name>
</gene>
<organism>
    <name type="scientific">Branchiostoma floridae</name>
    <name type="common">Florida lancelet</name>
    <name type="synonym">Amphioxus</name>
    <dbReference type="NCBI Taxonomy" id="7739"/>
    <lineage>
        <taxon>Eukaryota</taxon>
        <taxon>Metazoa</taxon>
        <taxon>Chordata</taxon>
        <taxon>Cephalochordata</taxon>
        <taxon>Leptocardii</taxon>
        <taxon>Amphioxiformes</taxon>
        <taxon>Branchiostomatidae</taxon>
        <taxon>Branchiostoma</taxon>
    </lineage>
</organism>
<evidence type="ECO:0000256" key="1">
    <source>
        <dbReference type="ARBA" id="ARBA00022670"/>
    </source>
</evidence>
<dbReference type="PANTHER" id="PTHR24250">
    <property type="entry name" value="CHYMOTRYPSIN-RELATED"/>
    <property type="match status" value="1"/>
</dbReference>
<keyword evidence="5" id="KW-0732">Signal</keyword>